<dbReference type="InterPro" id="IPR007055">
    <property type="entry name" value="BON_dom"/>
</dbReference>
<dbReference type="Pfam" id="PF04972">
    <property type="entry name" value="BON"/>
    <property type="match status" value="1"/>
</dbReference>
<reference evidence="3" key="1">
    <citation type="journal article" date="2019" name="Int. J. Syst. Evol. Microbiol.">
        <title>The Global Catalogue of Microorganisms (GCM) 10K type strain sequencing project: providing services to taxonomists for standard genome sequencing and annotation.</title>
        <authorList>
            <consortium name="The Broad Institute Genomics Platform"/>
            <consortium name="The Broad Institute Genome Sequencing Center for Infectious Disease"/>
            <person name="Wu L."/>
            <person name="Ma J."/>
        </authorList>
    </citation>
    <scope>NUCLEOTIDE SEQUENCE [LARGE SCALE GENOMIC DNA]</scope>
    <source>
        <strain evidence="3">JCM 19635</strain>
    </source>
</reference>
<keyword evidence="3" id="KW-1185">Reference proteome</keyword>
<dbReference type="EMBL" id="JBHTEK010000005">
    <property type="protein sequence ID" value="MFC7670997.1"/>
    <property type="molecule type" value="Genomic_DNA"/>
</dbReference>
<name>A0ABW2UBY1_9BACT</name>
<organism evidence="2 3">
    <name type="scientific">Hymenobacter humi</name>
    <dbReference type="NCBI Taxonomy" id="1411620"/>
    <lineage>
        <taxon>Bacteria</taxon>
        <taxon>Pseudomonadati</taxon>
        <taxon>Bacteroidota</taxon>
        <taxon>Cytophagia</taxon>
        <taxon>Cytophagales</taxon>
        <taxon>Hymenobacteraceae</taxon>
        <taxon>Hymenobacter</taxon>
    </lineage>
</organism>
<feature type="domain" description="BON" evidence="1">
    <location>
        <begin position="1"/>
        <end position="64"/>
    </location>
</feature>
<dbReference type="RefSeq" id="WP_380206836.1">
    <property type="nucleotide sequence ID" value="NZ_JBHTEK010000005.1"/>
</dbReference>
<evidence type="ECO:0000259" key="1">
    <source>
        <dbReference type="PROSITE" id="PS50914"/>
    </source>
</evidence>
<evidence type="ECO:0000313" key="2">
    <source>
        <dbReference type="EMBL" id="MFC7670997.1"/>
    </source>
</evidence>
<dbReference type="Proteomes" id="UP001596513">
    <property type="component" value="Unassembled WGS sequence"/>
</dbReference>
<protein>
    <submittedName>
        <fullName evidence="2">BON domain-containing protein</fullName>
    </submittedName>
</protein>
<evidence type="ECO:0000313" key="3">
    <source>
        <dbReference type="Proteomes" id="UP001596513"/>
    </source>
</evidence>
<proteinExistence type="predicted"/>
<dbReference type="Gene3D" id="3.30.1340.30">
    <property type="match status" value="1"/>
</dbReference>
<gene>
    <name evidence="2" type="ORF">ACFQT0_29100</name>
</gene>
<comment type="caution">
    <text evidence="2">The sequence shown here is derived from an EMBL/GenBank/DDBJ whole genome shotgun (WGS) entry which is preliminary data.</text>
</comment>
<dbReference type="PROSITE" id="PS50914">
    <property type="entry name" value="BON"/>
    <property type="match status" value="1"/>
</dbReference>
<sequence length="77" mass="8621">MEQRIRTHFYWSAMLHDQDISITVVDGRVTLTGTVETWVERKRAATEAYDCGARDVNNHLQVHAAAKTSTSAESQGT</sequence>
<accession>A0ABW2UBY1</accession>